<dbReference type="EMBL" id="CAUYUJ010017208">
    <property type="protein sequence ID" value="CAK0872833.1"/>
    <property type="molecule type" value="Genomic_DNA"/>
</dbReference>
<organism evidence="1 2">
    <name type="scientific">Prorocentrum cordatum</name>
    <dbReference type="NCBI Taxonomy" id="2364126"/>
    <lineage>
        <taxon>Eukaryota</taxon>
        <taxon>Sar</taxon>
        <taxon>Alveolata</taxon>
        <taxon>Dinophyceae</taxon>
        <taxon>Prorocentrales</taxon>
        <taxon>Prorocentraceae</taxon>
        <taxon>Prorocentrum</taxon>
    </lineage>
</organism>
<proteinExistence type="predicted"/>
<evidence type="ECO:0000313" key="1">
    <source>
        <dbReference type="EMBL" id="CAK0872833.1"/>
    </source>
</evidence>
<protein>
    <submittedName>
        <fullName evidence="1">Uncharacterized protein</fullName>
    </submittedName>
</protein>
<name>A0ABN9VL82_9DINO</name>
<keyword evidence="2" id="KW-1185">Reference proteome</keyword>
<accession>A0ABN9VL82</accession>
<gene>
    <name evidence="1" type="ORF">PCOR1329_LOCUS58192</name>
</gene>
<reference evidence="1" key="1">
    <citation type="submission" date="2023-10" db="EMBL/GenBank/DDBJ databases">
        <authorList>
            <person name="Chen Y."/>
            <person name="Shah S."/>
            <person name="Dougan E. K."/>
            <person name="Thang M."/>
            <person name="Chan C."/>
        </authorList>
    </citation>
    <scope>NUCLEOTIDE SEQUENCE [LARGE SCALE GENOMIC DNA]</scope>
</reference>
<sequence>MALRAAVRRGLRRCSSKPGWAPPAVGADLHKLQAARSSFQSLGHSVKSFSPSTYFEEKYFWQKANVGPFFLLLFCTPVIYRSFKDFYWTRQLRKLNTEEVIADRYQWLKLGMLQDEVDAVLLKQVPASGVAPLVLGPCLPP</sequence>
<dbReference type="Proteomes" id="UP001189429">
    <property type="component" value="Unassembled WGS sequence"/>
</dbReference>
<evidence type="ECO:0000313" key="2">
    <source>
        <dbReference type="Proteomes" id="UP001189429"/>
    </source>
</evidence>
<comment type="caution">
    <text evidence="1">The sequence shown here is derived from an EMBL/GenBank/DDBJ whole genome shotgun (WGS) entry which is preliminary data.</text>
</comment>